<dbReference type="Gene3D" id="1.20.1250.20">
    <property type="entry name" value="MFS general substrate transporter like domains"/>
    <property type="match status" value="2"/>
</dbReference>
<evidence type="ECO:0000256" key="1">
    <source>
        <dbReference type="ARBA" id="ARBA00022692"/>
    </source>
</evidence>
<dbReference type="PANTHER" id="PTHR23121">
    <property type="entry name" value="SODIUM-DEPENDENT GLUCOSE TRANSPORTER 1"/>
    <property type="match status" value="1"/>
</dbReference>
<feature type="transmembrane region" description="Helical" evidence="4">
    <location>
        <begin position="343"/>
        <end position="362"/>
    </location>
</feature>
<evidence type="ECO:0000313" key="6">
    <source>
        <dbReference type="Proteomes" id="UP001164746"/>
    </source>
</evidence>
<accession>A0ABY7EI06</accession>
<sequence>MENGEHLQKGLFLEIGGPTMIDLRIRFNCTSEDVARSVSAQGFGIFIGALIGGSTVDAMGSWRFLLVTASVAMASLAVMAMPFYINLTFLWFMFLITGGAAGLINVAGQRILLELWRDKVASPMHAMHMGFGIGALISPLIINPFLAVLQFKDTSELTNTTSYPDQEFIVLQESRVQYAFVTIAICAAVLGSPFFVFPFVKCWRGGRDGYDHMDGKPETQSASSGRTRRFLDAINPASYAGGDFKYGLTVFIIILILYMNLVGGEQLFGNFIRTFSVDELKFPRNEASYLDTVYWGCFTLGRFTGSVLANCVSIRKLFIMDLFLNLTAITLADIFATRNQSTLWAFTAIVGFFIAPLFPAGISYINTQIEVSGLVLTLVVFASGFGHLFYTWVEGALYESYGPRTILYAMQFSSIFVCLIALVFVAISFKRGDRLKDLEQNLVVNSKGDDSTISADMGYTQLDQTSISTQSED</sequence>
<reference evidence="5" key="1">
    <citation type="submission" date="2022-11" db="EMBL/GenBank/DDBJ databases">
        <title>Centuries of genome instability and evolution in soft-shell clam transmissible cancer (bioRxiv).</title>
        <authorList>
            <person name="Hart S.F.M."/>
            <person name="Yonemitsu M.A."/>
            <person name="Giersch R.M."/>
            <person name="Beal B.F."/>
            <person name="Arriagada G."/>
            <person name="Davis B.W."/>
            <person name="Ostrander E.A."/>
            <person name="Goff S.P."/>
            <person name="Metzger M.J."/>
        </authorList>
    </citation>
    <scope>NUCLEOTIDE SEQUENCE</scope>
    <source>
        <strain evidence="5">MELC-2E11</strain>
        <tissue evidence="5">Siphon/mantle</tissue>
    </source>
</reference>
<dbReference type="SUPFAM" id="SSF103473">
    <property type="entry name" value="MFS general substrate transporter"/>
    <property type="match status" value="1"/>
</dbReference>
<feature type="transmembrane region" description="Helical" evidence="4">
    <location>
        <begin position="129"/>
        <end position="151"/>
    </location>
</feature>
<dbReference type="InterPro" id="IPR036259">
    <property type="entry name" value="MFS_trans_sf"/>
</dbReference>
<feature type="transmembrane region" description="Helical" evidence="4">
    <location>
        <begin position="34"/>
        <end position="52"/>
    </location>
</feature>
<feature type="transmembrane region" description="Helical" evidence="4">
    <location>
        <begin position="405"/>
        <end position="427"/>
    </location>
</feature>
<keyword evidence="2 4" id="KW-1133">Transmembrane helix</keyword>
<evidence type="ECO:0000256" key="2">
    <source>
        <dbReference type="ARBA" id="ARBA00022989"/>
    </source>
</evidence>
<keyword evidence="1 4" id="KW-0812">Transmembrane</keyword>
<organism evidence="5 6">
    <name type="scientific">Mya arenaria</name>
    <name type="common">Soft-shell clam</name>
    <dbReference type="NCBI Taxonomy" id="6604"/>
    <lineage>
        <taxon>Eukaryota</taxon>
        <taxon>Metazoa</taxon>
        <taxon>Spiralia</taxon>
        <taxon>Lophotrochozoa</taxon>
        <taxon>Mollusca</taxon>
        <taxon>Bivalvia</taxon>
        <taxon>Autobranchia</taxon>
        <taxon>Heteroconchia</taxon>
        <taxon>Euheterodonta</taxon>
        <taxon>Imparidentia</taxon>
        <taxon>Neoheterodontei</taxon>
        <taxon>Myida</taxon>
        <taxon>Myoidea</taxon>
        <taxon>Myidae</taxon>
        <taxon>Mya</taxon>
    </lineage>
</organism>
<feature type="transmembrane region" description="Helical" evidence="4">
    <location>
        <begin position="178"/>
        <end position="200"/>
    </location>
</feature>
<evidence type="ECO:0000256" key="3">
    <source>
        <dbReference type="ARBA" id="ARBA00023136"/>
    </source>
</evidence>
<protein>
    <submittedName>
        <fullName evidence="5">MFS4B-like protein</fullName>
    </submittedName>
</protein>
<keyword evidence="3 4" id="KW-0472">Membrane</keyword>
<feature type="transmembrane region" description="Helical" evidence="4">
    <location>
        <begin position="248"/>
        <end position="272"/>
    </location>
</feature>
<feature type="transmembrane region" description="Helical" evidence="4">
    <location>
        <begin position="318"/>
        <end position="337"/>
    </location>
</feature>
<dbReference type="InterPro" id="IPR011701">
    <property type="entry name" value="MFS"/>
</dbReference>
<feature type="transmembrane region" description="Helical" evidence="4">
    <location>
        <begin position="89"/>
        <end position="108"/>
    </location>
</feature>
<evidence type="ECO:0000313" key="5">
    <source>
        <dbReference type="EMBL" id="WAR06806.1"/>
    </source>
</evidence>
<feature type="transmembrane region" description="Helical" evidence="4">
    <location>
        <begin position="292"/>
        <end position="311"/>
    </location>
</feature>
<feature type="transmembrane region" description="Helical" evidence="4">
    <location>
        <begin position="64"/>
        <end position="83"/>
    </location>
</feature>
<feature type="transmembrane region" description="Helical" evidence="4">
    <location>
        <begin position="374"/>
        <end position="393"/>
    </location>
</feature>
<dbReference type="Pfam" id="PF07690">
    <property type="entry name" value="MFS_1"/>
    <property type="match status" value="1"/>
</dbReference>
<gene>
    <name evidence="5" type="ORF">MAR_016764</name>
</gene>
<dbReference type="EMBL" id="CP111017">
    <property type="protein sequence ID" value="WAR06806.1"/>
    <property type="molecule type" value="Genomic_DNA"/>
</dbReference>
<dbReference type="Proteomes" id="UP001164746">
    <property type="component" value="Chromosome 6"/>
</dbReference>
<proteinExistence type="predicted"/>
<evidence type="ECO:0000256" key="4">
    <source>
        <dbReference type="SAM" id="Phobius"/>
    </source>
</evidence>
<keyword evidence="6" id="KW-1185">Reference proteome</keyword>
<name>A0ABY7EI06_MYAAR</name>
<dbReference type="PANTHER" id="PTHR23121:SF9">
    <property type="entry name" value="SODIUM-DEPENDENT GLUCOSE TRANSPORTER 1"/>
    <property type="match status" value="1"/>
</dbReference>